<dbReference type="PANTHER" id="PTHR34706:SF1">
    <property type="entry name" value="VWFA DOMAIN-CONTAINING PROTEIN"/>
    <property type="match status" value="1"/>
</dbReference>
<evidence type="ECO:0000313" key="4">
    <source>
        <dbReference type="Proteomes" id="UP000053841"/>
    </source>
</evidence>
<protein>
    <recommendedName>
        <fullName evidence="5">VWFA domain-containing protein</fullName>
    </recommendedName>
</protein>
<dbReference type="KEGG" id="bze:COCCADRAFT_25145"/>
<accession>W6YA00</accession>
<dbReference type="GeneID" id="19145748"/>
<feature type="transmembrane region" description="Helical" evidence="2">
    <location>
        <begin position="278"/>
        <end position="298"/>
    </location>
</feature>
<keyword evidence="2" id="KW-0472">Membrane</keyword>
<feature type="transmembrane region" description="Helical" evidence="2">
    <location>
        <begin position="220"/>
        <end position="242"/>
    </location>
</feature>
<dbReference type="RefSeq" id="XP_007710882.1">
    <property type="nucleotide sequence ID" value="XM_007712692.1"/>
</dbReference>
<keyword evidence="2" id="KW-1133">Transmembrane helix</keyword>
<feature type="transmembrane region" description="Helical" evidence="2">
    <location>
        <begin position="343"/>
        <end position="359"/>
    </location>
</feature>
<dbReference type="eggNOG" id="ENOG502S247">
    <property type="taxonomic scope" value="Eukaryota"/>
</dbReference>
<feature type="region of interest" description="Disordered" evidence="1">
    <location>
        <begin position="1"/>
        <end position="35"/>
    </location>
</feature>
<keyword evidence="4" id="KW-1185">Reference proteome</keyword>
<proteinExistence type="predicted"/>
<organism evidence="3 4">
    <name type="scientific">Cochliobolus carbonum (strain 26-R-13)</name>
    <name type="common">Maize leaf spot fungus</name>
    <name type="synonym">Bipolaris zeicola</name>
    <dbReference type="NCBI Taxonomy" id="930089"/>
    <lineage>
        <taxon>Eukaryota</taxon>
        <taxon>Fungi</taxon>
        <taxon>Dikarya</taxon>
        <taxon>Ascomycota</taxon>
        <taxon>Pezizomycotina</taxon>
        <taxon>Dothideomycetes</taxon>
        <taxon>Pleosporomycetidae</taxon>
        <taxon>Pleosporales</taxon>
        <taxon>Pleosporineae</taxon>
        <taxon>Pleosporaceae</taxon>
        <taxon>Bipolaris</taxon>
    </lineage>
</organism>
<dbReference type="Proteomes" id="UP000053841">
    <property type="component" value="Unassembled WGS sequence"/>
</dbReference>
<gene>
    <name evidence="3" type="ORF">COCCADRAFT_25145</name>
</gene>
<evidence type="ECO:0008006" key="5">
    <source>
        <dbReference type="Google" id="ProtNLM"/>
    </source>
</evidence>
<dbReference type="PANTHER" id="PTHR34706">
    <property type="entry name" value="SLR1338 PROTEIN"/>
    <property type="match status" value="1"/>
</dbReference>
<evidence type="ECO:0000256" key="2">
    <source>
        <dbReference type="SAM" id="Phobius"/>
    </source>
</evidence>
<name>W6YA00_COCC2</name>
<feature type="transmembrane region" description="Helical" evidence="2">
    <location>
        <begin position="310"/>
        <end position="331"/>
    </location>
</feature>
<dbReference type="OrthoDB" id="2142040at2759"/>
<dbReference type="HOGENOM" id="CLU_652123_0_0_1"/>
<evidence type="ECO:0000313" key="3">
    <source>
        <dbReference type="EMBL" id="EUC34798.1"/>
    </source>
</evidence>
<sequence length="363" mass="39908">MRISGQLASEQGGDGSMNYDPVTPRASPVPKAPPCNSKVELKAENSYREHIEPSDTDPYAFLKSFDTIFIDDSGSMSGRSWQETRKALENITPICTQDDGDGIDLYFLNHTASTKPINTIVTTDGEPTDDMEAHIVAATNKPDDLEASAWQGGTQFQIGKEEHMRAAIKQLYDRIVKLSGDEKIVMPYLPKASSARYRAFPNTAPKGCDRSRTISRTQLLRINPAALTFLTIFAQLSIIQAAPQHISTTWGIPIFNTLGVGTGLAISVFDDEANTHPVLYWIVYGFWSVSALLVVAFTTFSIKKSSRLRYFCTFVLVEFILLTMIAVSSIGDQGFVTKHLREWTPLATVAIAGALTAGFKRVA</sequence>
<dbReference type="AlphaFoldDB" id="W6YA00"/>
<dbReference type="EMBL" id="KI964585">
    <property type="protein sequence ID" value="EUC34798.1"/>
    <property type="molecule type" value="Genomic_DNA"/>
</dbReference>
<reference evidence="3 4" key="1">
    <citation type="journal article" date="2013" name="PLoS Genet.">
        <title>Comparative genome structure, secondary metabolite, and effector coding capacity across Cochliobolus pathogens.</title>
        <authorList>
            <person name="Condon B.J."/>
            <person name="Leng Y."/>
            <person name="Wu D."/>
            <person name="Bushley K.E."/>
            <person name="Ohm R.A."/>
            <person name="Otillar R."/>
            <person name="Martin J."/>
            <person name="Schackwitz W."/>
            <person name="Grimwood J."/>
            <person name="MohdZainudin N."/>
            <person name="Xue C."/>
            <person name="Wang R."/>
            <person name="Manning V.A."/>
            <person name="Dhillon B."/>
            <person name="Tu Z.J."/>
            <person name="Steffenson B.J."/>
            <person name="Salamov A."/>
            <person name="Sun H."/>
            <person name="Lowry S."/>
            <person name="LaButti K."/>
            <person name="Han J."/>
            <person name="Copeland A."/>
            <person name="Lindquist E."/>
            <person name="Barry K."/>
            <person name="Schmutz J."/>
            <person name="Baker S.E."/>
            <person name="Ciuffetti L.M."/>
            <person name="Grigoriev I.V."/>
            <person name="Zhong S."/>
            <person name="Turgeon B.G."/>
        </authorList>
    </citation>
    <scope>NUCLEOTIDE SEQUENCE [LARGE SCALE GENOMIC DNA]</scope>
    <source>
        <strain evidence="3 4">26-R-13</strain>
    </source>
</reference>
<evidence type="ECO:0000256" key="1">
    <source>
        <dbReference type="SAM" id="MobiDB-lite"/>
    </source>
</evidence>
<keyword evidence="2" id="KW-0812">Transmembrane</keyword>